<gene>
    <name evidence="3" type="ORF">SCAR479_06021</name>
</gene>
<keyword evidence="2" id="KW-1133">Transmembrane helix</keyword>
<dbReference type="Proteomes" id="UP001465668">
    <property type="component" value="Unassembled WGS sequence"/>
</dbReference>
<evidence type="ECO:0000256" key="1">
    <source>
        <dbReference type="SAM" id="MobiDB-lite"/>
    </source>
</evidence>
<feature type="compositionally biased region" description="Basic and acidic residues" evidence="1">
    <location>
        <begin position="110"/>
        <end position="120"/>
    </location>
</feature>
<evidence type="ECO:0000256" key="2">
    <source>
        <dbReference type="SAM" id="Phobius"/>
    </source>
</evidence>
<feature type="transmembrane region" description="Helical" evidence="2">
    <location>
        <begin position="39"/>
        <end position="59"/>
    </location>
</feature>
<feature type="compositionally biased region" description="Low complexity" evidence="1">
    <location>
        <begin position="121"/>
        <end position="131"/>
    </location>
</feature>
<reference evidence="3 4" key="1">
    <citation type="submission" date="2024-02" db="EMBL/GenBank/DDBJ databases">
        <title>First draft genome assembly of two strains of Seiridium cardinale.</title>
        <authorList>
            <person name="Emiliani G."/>
            <person name="Scali E."/>
        </authorList>
    </citation>
    <scope>NUCLEOTIDE SEQUENCE [LARGE SCALE GENOMIC DNA]</scope>
    <source>
        <strain evidence="3 4">BM-138-000479</strain>
    </source>
</reference>
<protein>
    <submittedName>
        <fullName evidence="3">Uncharacterized protein</fullName>
    </submittedName>
</protein>
<sequence length="131" mass="14408">MATQPPRGPRGPRLRGAPQGRPTPAPVAPVKSAPNVKRIIWTTAFAAVTIVGAIYGAGLKTQQEFKSEKQQIIESTPEDRIRDLETRRAILMNSRIPLERKLQNLHARMKATEAEEKAKAEATQAQTTSSK</sequence>
<keyword evidence="2" id="KW-0812">Transmembrane</keyword>
<feature type="region of interest" description="Disordered" evidence="1">
    <location>
        <begin position="109"/>
        <end position="131"/>
    </location>
</feature>
<accession>A0ABR2XUB2</accession>
<proteinExistence type="predicted"/>
<evidence type="ECO:0000313" key="3">
    <source>
        <dbReference type="EMBL" id="KAK9777292.1"/>
    </source>
</evidence>
<comment type="caution">
    <text evidence="3">The sequence shown here is derived from an EMBL/GenBank/DDBJ whole genome shotgun (WGS) entry which is preliminary data.</text>
</comment>
<dbReference type="EMBL" id="JARVKM010000022">
    <property type="protein sequence ID" value="KAK9777292.1"/>
    <property type="molecule type" value="Genomic_DNA"/>
</dbReference>
<evidence type="ECO:0000313" key="4">
    <source>
        <dbReference type="Proteomes" id="UP001465668"/>
    </source>
</evidence>
<name>A0ABR2XUB2_9PEZI</name>
<organism evidence="3 4">
    <name type="scientific">Seiridium cardinale</name>
    <dbReference type="NCBI Taxonomy" id="138064"/>
    <lineage>
        <taxon>Eukaryota</taxon>
        <taxon>Fungi</taxon>
        <taxon>Dikarya</taxon>
        <taxon>Ascomycota</taxon>
        <taxon>Pezizomycotina</taxon>
        <taxon>Sordariomycetes</taxon>
        <taxon>Xylariomycetidae</taxon>
        <taxon>Amphisphaeriales</taxon>
        <taxon>Sporocadaceae</taxon>
        <taxon>Seiridium</taxon>
    </lineage>
</organism>
<keyword evidence="4" id="KW-1185">Reference proteome</keyword>
<keyword evidence="2" id="KW-0472">Membrane</keyword>
<feature type="region of interest" description="Disordered" evidence="1">
    <location>
        <begin position="1"/>
        <end position="33"/>
    </location>
</feature>